<keyword evidence="7" id="KW-0406">Ion transport</keyword>
<evidence type="ECO:0000259" key="14">
    <source>
        <dbReference type="Pfam" id="PF00593"/>
    </source>
</evidence>
<dbReference type="RefSeq" id="WP_193192960.1">
    <property type="nucleotide sequence ID" value="NZ_JACZFR010000036.1"/>
</dbReference>
<evidence type="ECO:0000256" key="13">
    <source>
        <dbReference type="SAM" id="SignalP"/>
    </source>
</evidence>
<comment type="caution">
    <text evidence="16">The sequence shown here is derived from an EMBL/GenBank/DDBJ whole genome shotgun (WGS) entry which is preliminary data.</text>
</comment>
<evidence type="ECO:0000259" key="15">
    <source>
        <dbReference type="Pfam" id="PF07715"/>
    </source>
</evidence>
<evidence type="ECO:0000313" key="16">
    <source>
        <dbReference type="EMBL" id="MFC6633469.1"/>
    </source>
</evidence>
<comment type="similarity">
    <text evidence="11 12">Belongs to the TonB-dependent receptor family.</text>
</comment>
<proteinExistence type="inferred from homology"/>
<evidence type="ECO:0000256" key="12">
    <source>
        <dbReference type="RuleBase" id="RU003357"/>
    </source>
</evidence>
<evidence type="ECO:0000256" key="8">
    <source>
        <dbReference type="ARBA" id="ARBA00023077"/>
    </source>
</evidence>
<feature type="signal peptide" evidence="13">
    <location>
        <begin position="1"/>
        <end position="28"/>
    </location>
</feature>
<evidence type="ECO:0000256" key="11">
    <source>
        <dbReference type="PROSITE-ProRule" id="PRU01360"/>
    </source>
</evidence>
<name>A0ABW1YL61_9GAMM</name>
<sequence length="835" mass="91667">MNNAKLIGRHPLALAIAVAGSLSAQAFAEELALEEVTVTAQKREQNALEVPVTVDTFSSTDMENTNALKLSDMADYIPGFEAGSSVTQSALSIRGIESPSISAGGDPSVAVFYDDAYVPSPATSMSFTDMQRVEVLKGPQGTLFGRNAAAGTVNMVPNRAQADFDAFLSARLGNFGLQQLEGMLNTPLSDSFFVRGNLMSYQRDGYVENVYPGGVDSGSEDILTGRLSAWWDITDNTSAQLSYDWDEVDSAPRQAIGVSPYSYSIDPFERKVENDVMEGEETRSMSTVNAKLMHSFNDRWSMKWVSSYRQWETSNREEEDGTAEISRYLDTNNIFDSDIGYHELQVNFSGDKVTAVMGANYSRENIYQSTDVTATASSVTRLVTTDIVNNPELRAQIAGGAALSAGGFPGDGGIGDMAAGQALAALDSVDHLWEADDWATFTTLVAPAMGLTGPLPQVDDYYDAIAYNVLGTGMLFGPSFAGRNWVERVENEGDFTNWGVYFDMDYALTDSINILAGLRYSTDEKSFSWLTPGTNYRDIRPGMEEVIFSTADDYNVGQGVREAREEWSATTGRLVGQYHFSETAMAFLSYSTGYKSGGFDSLNLLTADTPIEPEEVDNIELGVKGDLVENLLRVQVSYFDMTVDNRQRSVESKPPGSANALPRVINGDQQFNGFEVTVDWLPLDTLRLGMVTTVRDEESEWDPFYDAEGELQQDRDKSSVNTAYTLVVDWAPAIPVGALNVHLDYIYAENTDELEPGYLESFSEIDGVGEDDKRLNGRISWMSGNGSYELAFWGRNLLDNGRADIPSGRTLDVFGTPYTSISEPRSYGAELRYNF</sequence>
<dbReference type="InterPro" id="IPR012910">
    <property type="entry name" value="Plug_dom"/>
</dbReference>
<comment type="subcellular location">
    <subcellularLocation>
        <location evidence="1 11">Cell outer membrane</location>
        <topology evidence="1 11">Multi-pass membrane protein</topology>
    </subcellularLocation>
</comment>
<keyword evidence="4" id="KW-0410">Iron transport</keyword>
<protein>
    <submittedName>
        <fullName evidence="16">TonB-dependent receptor</fullName>
    </submittedName>
</protein>
<feature type="chain" id="PRO_5046360836" evidence="13">
    <location>
        <begin position="29"/>
        <end position="835"/>
    </location>
</feature>
<evidence type="ECO:0000256" key="5">
    <source>
        <dbReference type="ARBA" id="ARBA00022692"/>
    </source>
</evidence>
<dbReference type="Pfam" id="PF00593">
    <property type="entry name" value="TonB_dep_Rec_b-barrel"/>
    <property type="match status" value="1"/>
</dbReference>
<dbReference type="InterPro" id="IPR039426">
    <property type="entry name" value="TonB-dep_rcpt-like"/>
</dbReference>
<dbReference type="SUPFAM" id="SSF56935">
    <property type="entry name" value="Porins"/>
    <property type="match status" value="1"/>
</dbReference>
<keyword evidence="6" id="KW-0408">Iron</keyword>
<feature type="domain" description="TonB-dependent receptor-like beta-barrel" evidence="14">
    <location>
        <begin position="449"/>
        <end position="750"/>
    </location>
</feature>
<dbReference type="InterPro" id="IPR000531">
    <property type="entry name" value="Beta-barrel_TonB"/>
</dbReference>
<keyword evidence="13" id="KW-0732">Signal</keyword>
<evidence type="ECO:0000256" key="7">
    <source>
        <dbReference type="ARBA" id="ARBA00023065"/>
    </source>
</evidence>
<dbReference type="EMBL" id="JBHSVR010000001">
    <property type="protein sequence ID" value="MFC6633469.1"/>
    <property type="molecule type" value="Genomic_DNA"/>
</dbReference>
<evidence type="ECO:0000256" key="3">
    <source>
        <dbReference type="ARBA" id="ARBA00022452"/>
    </source>
</evidence>
<evidence type="ECO:0000256" key="1">
    <source>
        <dbReference type="ARBA" id="ARBA00004571"/>
    </source>
</evidence>
<dbReference type="Gene3D" id="2.40.170.20">
    <property type="entry name" value="TonB-dependent receptor, beta-barrel domain"/>
    <property type="match status" value="2"/>
</dbReference>
<feature type="domain" description="TonB-dependent receptor plug" evidence="15">
    <location>
        <begin position="48"/>
        <end position="152"/>
    </location>
</feature>
<keyword evidence="8 12" id="KW-0798">TonB box</keyword>
<keyword evidence="2 11" id="KW-0813">Transport</keyword>
<evidence type="ECO:0000256" key="9">
    <source>
        <dbReference type="ARBA" id="ARBA00023136"/>
    </source>
</evidence>
<evidence type="ECO:0000256" key="6">
    <source>
        <dbReference type="ARBA" id="ARBA00023004"/>
    </source>
</evidence>
<accession>A0ABW1YL61</accession>
<dbReference type="PANTHER" id="PTHR32552">
    <property type="entry name" value="FERRICHROME IRON RECEPTOR-RELATED"/>
    <property type="match status" value="1"/>
</dbReference>
<keyword evidence="9 11" id="KW-0472">Membrane</keyword>
<evidence type="ECO:0000256" key="4">
    <source>
        <dbReference type="ARBA" id="ARBA00022496"/>
    </source>
</evidence>
<dbReference type="PANTHER" id="PTHR32552:SF81">
    <property type="entry name" value="TONB-DEPENDENT OUTER MEMBRANE RECEPTOR"/>
    <property type="match status" value="1"/>
</dbReference>
<dbReference type="PROSITE" id="PS52016">
    <property type="entry name" value="TONB_DEPENDENT_REC_3"/>
    <property type="match status" value="1"/>
</dbReference>
<dbReference type="InterPro" id="IPR036942">
    <property type="entry name" value="Beta-barrel_TonB_sf"/>
</dbReference>
<dbReference type="Pfam" id="PF07715">
    <property type="entry name" value="Plug"/>
    <property type="match status" value="1"/>
</dbReference>
<keyword evidence="16" id="KW-0675">Receptor</keyword>
<organism evidence="16 17">
    <name type="scientific">Microbulbifer taiwanensis</name>
    <dbReference type="NCBI Taxonomy" id="986746"/>
    <lineage>
        <taxon>Bacteria</taxon>
        <taxon>Pseudomonadati</taxon>
        <taxon>Pseudomonadota</taxon>
        <taxon>Gammaproteobacteria</taxon>
        <taxon>Cellvibrionales</taxon>
        <taxon>Microbulbiferaceae</taxon>
        <taxon>Microbulbifer</taxon>
    </lineage>
</organism>
<keyword evidence="5 11" id="KW-0812">Transmembrane</keyword>
<evidence type="ECO:0000256" key="2">
    <source>
        <dbReference type="ARBA" id="ARBA00022448"/>
    </source>
</evidence>
<keyword evidence="10 11" id="KW-0998">Cell outer membrane</keyword>
<reference evidence="17" key="1">
    <citation type="journal article" date="2019" name="Int. J. Syst. Evol. Microbiol.">
        <title>The Global Catalogue of Microorganisms (GCM) 10K type strain sequencing project: providing services to taxonomists for standard genome sequencing and annotation.</title>
        <authorList>
            <consortium name="The Broad Institute Genomics Platform"/>
            <consortium name="The Broad Institute Genome Sequencing Center for Infectious Disease"/>
            <person name="Wu L."/>
            <person name="Ma J."/>
        </authorList>
    </citation>
    <scope>NUCLEOTIDE SEQUENCE [LARGE SCALE GENOMIC DNA]</scope>
    <source>
        <strain evidence="17">CGMCC 1.13718</strain>
    </source>
</reference>
<dbReference type="Proteomes" id="UP001596425">
    <property type="component" value="Unassembled WGS sequence"/>
</dbReference>
<keyword evidence="17" id="KW-1185">Reference proteome</keyword>
<keyword evidence="3 11" id="KW-1134">Transmembrane beta strand</keyword>
<gene>
    <name evidence="16" type="ORF">ACFQBM_09265</name>
</gene>
<evidence type="ECO:0000256" key="10">
    <source>
        <dbReference type="ARBA" id="ARBA00023237"/>
    </source>
</evidence>
<evidence type="ECO:0000313" key="17">
    <source>
        <dbReference type="Proteomes" id="UP001596425"/>
    </source>
</evidence>